<feature type="chain" id="PRO_5005583060" description="Apple domain-containing protein" evidence="1">
    <location>
        <begin position="29"/>
        <end position="238"/>
    </location>
</feature>
<evidence type="ECO:0008006" key="3">
    <source>
        <dbReference type="Google" id="ProtNLM"/>
    </source>
</evidence>
<sequence length="238" mass="27880">MANENHVLSNLLQVFSIMLLVTLEIVESNDAGYYEKLSKTHCLKNRLIRIPYAPSLIDCASSCMMTNKCGVFSYCKGTCKLHESLVPGSPIKTTCNCITYLMLDRNSRNRVKIYDITKYLFKESILYRFWNNWPIDKVKLVLIKNNTEIHSLTFNAKMSSNTDWFHSSRLLSTPWFGNVAAAYRYFDGKRYFKIQPSGGNYLLHVLWENYRTYEIRYRMNIDDTEEQIADRVDIYAYS</sequence>
<keyword evidence="1" id="KW-0732">Signal</keyword>
<evidence type="ECO:0000313" key="2">
    <source>
        <dbReference type="EMBL" id="KOF76767.1"/>
    </source>
</evidence>
<proteinExistence type="predicted"/>
<evidence type="ECO:0000256" key="1">
    <source>
        <dbReference type="SAM" id="SignalP"/>
    </source>
</evidence>
<accession>A0A0L8GID9</accession>
<organism evidence="2">
    <name type="scientific">Octopus bimaculoides</name>
    <name type="common">California two-spotted octopus</name>
    <dbReference type="NCBI Taxonomy" id="37653"/>
    <lineage>
        <taxon>Eukaryota</taxon>
        <taxon>Metazoa</taxon>
        <taxon>Spiralia</taxon>
        <taxon>Lophotrochozoa</taxon>
        <taxon>Mollusca</taxon>
        <taxon>Cephalopoda</taxon>
        <taxon>Coleoidea</taxon>
        <taxon>Octopodiformes</taxon>
        <taxon>Octopoda</taxon>
        <taxon>Incirrata</taxon>
        <taxon>Octopodidae</taxon>
        <taxon>Octopus</taxon>
    </lineage>
</organism>
<dbReference type="AlphaFoldDB" id="A0A0L8GID9"/>
<feature type="signal peptide" evidence="1">
    <location>
        <begin position="1"/>
        <end position="28"/>
    </location>
</feature>
<dbReference type="KEGG" id="obi:106876625"/>
<protein>
    <recommendedName>
        <fullName evidence="3">Apple domain-containing protein</fullName>
    </recommendedName>
</protein>
<name>A0A0L8GID9_OCTBM</name>
<gene>
    <name evidence="2" type="ORF">OCBIM_22032943mg</name>
</gene>
<dbReference type="EMBL" id="KQ421688">
    <property type="protein sequence ID" value="KOF76767.1"/>
    <property type="molecule type" value="Genomic_DNA"/>
</dbReference>
<reference evidence="2" key="1">
    <citation type="submission" date="2015-07" db="EMBL/GenBank/DDBJ databases">
        <title>MeaNS - Measles Nucleotide Surveillance Program.</title>
        <authorList>
            <person name="Tran T."/>
            <person name="Druce J."/>
        </authorList>
    </citation>
    <scope>NUCLEOTIDE SEQUENCE</scope>
    <source>
        <strain evidence="2">UCB-OBI-ISO-001</strain>
        <tissue evidence="2">Gonad</tissue>
    </source>
</reference>